<dbReference type="EMBL" id="CP005386">
    <property type="protein sequence ID" value="AGL27980.1"/>
    <property type="molecule type" value="Genomic_DNA"/>
</dbReference>
<reference evidence="1 2" key="1">
    <citation type="journal article" date="2013" name="Genome Announc.">
        <title>Whole-Genome Sequences of Four Clinical Isolates of Mycobacterium tuberculosis from Tamil Nadu, South India.</title>
        <authorList>
            <person name="Narayanan S."/>
            <person name="Deshpande U."/>
        </authorList>
    </citation>
    <scope>NUCLEOTIDE SEQUENCE [LARGE SCALE GENOMIC DNA]</scope>
    <source>
        <strain evidence="1 2">CAS/NITR204</strain>
    </source>
</reference>
<dbReference type="Gene3D" id="3.40.50.720">
    <property type="entry name" value="NAD(P)-binding Rossmann-like Domain"/>
    <property type="match status" value="1"/>
</dbReference>
<organism evidence="1 2">
    <name type="scientific">Mycobacterium tuberculosis CAS/NITR204</name>
    <dbReference type="NCBI Taxonomy" id="1310114"/>
    <lineage>
        <taxon>Bacteria</taxon>
        <taxon>Bacillati</taxon>
        <taxon>Actinomycetota</taxon>
        <taxon>Actinomycetes</taxon>
        <taxon>Mycobacteriales</taxon>
        <taxon>Mycobacteriaceae</taxon>
        <taxon>Mycobacterium</taxon>
        <taxon>Mycobacterium tuberculosis complex</taxon>
    </lineage>
</organism>
<dbReference type="BioCyc" id="MTUB1310114:G13A2-2555-MONOMER"/>
<accession>R4MAX7</accession>
<dbReference type="KEGG" id="mtuc:J113_17580"/>
<evidence type="ECO:0000313" key="2">
    <source>
        <dbReference type="Proteomes" id="UP000013548"/>
    </source>
</evidence>
<name>R4MAX7_MYCTX</name>
<gene>
    <name evidence="1" type="ORF">J113_17580</name>
</gene>
<protein>
    <submittedName>
        <fullName evidence="1">Fatty acid synthase</fullName>
    </submittedName>
</protein>
<sequence length="147" mass="16155">MVGDLSEAGSRAEMEMKVLLWAVQRLIGGLSTRRRTRHRVAAARGAARLAQPWHVRRRRRLRHDPLEAVVSRWHAESSWAARVSLAHALIGWTRGTGLMGHNDAIVAAVEEAGVTTYSTDEMAALLLDLCDAESKVAAARSPIKART</sequence>
<dbReference type="Proteomes" id="UP000013548">
    <property type="component" value="Chromosome"/>
</dbReference>
<proteinExistence type="predicted"/>
<dbReference type="PATRIC" id="fig|1310114.3.peg.3712"/>
<evidence type="ECO:0000313" key="1">
    <source>
        <dbReference type="EMBL" id="AGL27980.1"/>
    </source>
</evidence>
<dbReference type="HOGENOM" id="CLU_1766025_0_0_11"/>
<dbReference type="AlphaFoldDB" id="R4MAX7"/>